<accession>A0A7S0BLR5</accession>
<dbReference type="EMBL" id="HBEK01012703">
    <property type="protein sequence ID" value="CAD8396998.1"/>
    <property type="molecule type" value="Transcribed_RNA"/>
</dbReference>
<organism evidence="2">
    <name type="scientific">Rhodosorus marinus</name>
    <dbReference type="NCBI Taxonomy" id="101924"/>
    <lineage>
        <taxon>Eukaryota</taxon>
        <taxon>Rhodophyta</taxon>
        <taxon>Stylonematophyceae</taxon>
        <taxon>Stylonematales</taxon>
        <taxon>Stylonemataceae</taxon>
        <taxon>Rhodosorus</taxon>
    </lineage>
</organism>
<sequence length="334" mass="36865">MSTAEDVPIVLSVLVKQCKIDVRAAMQLIPSLLSSGVKDESSLRGLSDSKLKKVVPDAKIRRKILAGLKKKPAGATKASPSKAKAKPGKEAAAEAHIVEPEARTLTPADLKALEVVVNRSPLMILWACSVAKQRGFDWNSCLSLAQASADWYARKKGEYHGILQHKTPPTVDKSREDLEEIELVGVRINAVRKTEGKEVGYRALDDDGREISPSKPWTYIRRNFGANLEHAYGACRDLSEAIPMEELVSGPTTYSVYEKFRPDVAYGAAGWGSRGRIKFDQLLLTKQVYHEISQMRSKGADMGWDAADVVKSEQEMLSKSESLEVVYDPDDRKP</sequence>
<proteinExistence type="predicted"/>
<protein>
    <submittedName>
        <fullName evidence="2">Uncharacterized protein</fullName>
    </submittedName>
</protein>
<name>A0A7S0BLR5_9RHOD</name>
<evidence type="ECO:0000313" key="2">
    <source>
        <dbReference type="EMBL" id="CAD8396998.1"/>
    </source>
</evidence>
<evidence type="ECO:0000256" key="1">
    <source>
        <dbReference type="SAM" id="MobiDB-lite"/>
    </source>
</evidence>
<gene>
    <name evidence="2" type="ORF">RMAR0315_LOCUS6986</name>
</gene>
<dbReference type="AlphaFoldDB" id="A0A7S0BLR5"/>
<feature type="region of interest" description="Disordered" evidence="1">
    <location>
        <begin position="314"/>
        <end position="334"/>
    </location>
</feature>
<reference evidence="2" key="1">
    <citation type="submission" date="2021-01" db="EMBL/GenBank/DDBJ databases">
        <authorList>
            <person name="Corre E."/>
            <person name="Pelletier E."/>
            <person name="Niang G."/>
            <person name="Scheremetjew M."/>
            <person name="Finn R."/>
            <person name="Kale V."/>
            <person name="Holt S."/>
            <person name="Cochrane G."/>
            <person name="Meng A."/>
            <person name="Brown T."/>
            <person name="Cohen L."/>
        </authorList>
    </citation>
    <scope>NUCLEOTIDE SEQUENCE</scope>
    <source>
        <strain evidence="2">UTEX LB 2760</strain>
    </source>
</reference>